<organism evidence="1 2">
    <name type="scientific">Chloroflexus aggregans</name>
    <dbReference type="NCBI Taxonomy" id="152260"/>
    <lineage>
        <taxon>Bacteria</taxon>
        <taxon>Bacillati</taxon>
        <taxon>Chloroflexota</taxon>
        <taxon>Chloroflexia</taxon>
        <taxon>Chloroflexales</taxon>
        <taxon>Chloroflexineae</taxon>
        <taxon>Chloroflexaceae</taxon>
        <taxon>Chloroflexus</taxon>
    </lineage>
</organism>
<dbReference type="EMBL" id="PNIQ01000571">
    <property type="protein sequence ID" value="PMP81159.1"/>
    <property type="molecule type" value="Genomic_DNA"/>
</dbReference>
<proteinExistence type="predicted"/>
<dbReference type="AlphaFoldDB" id="A0A2J6X497"/>
<comment type="caution">
    <text evidence="1">The sequence shown here is derived from an EMBL/GenBank/DDBJ whole genome shotgun (WGS) entry which is preliminary data.</text>
</comment>
<reference evidence="1 2" key="1">
    <citation type="submission" date="2018-01" db="EMBL/GenBank/DDBJ databases">
        <title>Metagenomic assembled genomes from two thermal pools in the Uzon Caldera, Kamchatka, Russia.</title>
        <authorList>
            <person name="Wilkins L."/>
            <person name="Ettinger C."/>
        </authorList>
    </citation>
    <scope>NUCLEOTIDE SEQUENCE [LARGE SCALE GENOMIC DNA]</scope>
    <source>
        <strain evidence="1">ZAV-02</strain>
    </source>
</reference>
<dbReference type="Proteomes" id="UP000243376">
    <property type="component" value="Unassembled WGS sequence"/>
</dbReference>
<accession>A0A2J6X497</accession>
<evidence type="ECO:0000313" key="2">
    <source>
        <dbReference type="Proteomes" id="UP000243376"/>
    </source>
</evidence>
<gene>
    <name evidence="1" type="ORF">C0184_08625</name>
</gene>
<protein>
    <submittedName>
        <fullName evidence="1">Uncharacterized protein</fullName>
    </submittedName>
</protein>
<name>A0A2J6X497_9CHLR</name>
<evidence type="ECO:0000313" key="1">
    <source>
        <dbReference type="EMBL" id="PMP81159.1"/>
    </source>
</evidence>
<sequence>MTSIFQINHAELLLLLGLLELPRPFSLGQSTLPERPLLEGMLNTAMSSLAARDLLTLSPESGEPPLPHPELATLLRTVALADSLLIVASGPPTRLGHISRFGQRFVLHSSPLPDVHRFQAISDAKQVTDTMLDLLAPANFREPDNETPVLLNGEAVLTAFNALHHNDLQMAVWALQKYGSSLAIAQKLVETIGPKPSRYALAAIRHMRQPQPEARGALVIAGRYGGWWAAPAPEHADLMALWPVGVKGLRSRVDEFGAWICEAA</sequence>